<name>A0A8E5HP14_USTVR</name>
<proteinExistence type="predicted"/>
<accession>A0A8E5HP14</accession>
<dbReference type="KEGG" id="uvi:66064079"/>
<sequence>MSHGFAASSDGSAFFCVFAASSFGNGQVGLLPTPRETGGFISGAEMSYLYTEIAMLHMLRSRARLPDRLPRDRIEFASTKLGSIPFPAAGVQNPQGPQGAMCDGRTDAEPYSRCPLARLSKGSMMLIQKGSMMMRVAIVVSATQAGTAWGAQHPAA</sequence>
<gene>
    <name evidence="1" type="ORF">UV8b_03301</name>
</gene>
<evidence type="ECO:0000313" key="2">
    <source>
        <dbReference type="Proteomes" id="UP000027002"/>
    </source>
</evidence>
<dbReference type="AlphaFoldDB" id="A0A8E5HP14"/>
<keyword evidence="2" id="KW-1185">Reference proteome</keyword>
<protein>
    <submittedName>
        <fullName evidence="1">Uncharacterized protein</fullName>
    </submittedName>
</protein>
<dbReference type="EMBL" id="CP072754">
    <property type="protein sequence ID" value="QUC19060.1"/>
    <property type="molecule type" value="Genomic_DNA"/>
</dbReference>
<evidence type="ECO:0000313" key="1">
    <source>
        <dbReference type="EMBL" id="QUC19060.1"/>
    </source>
</evidence>
<dbReference type="Proteomes" id="UP000027002">
    <property type="component" value="Chromosome 2"/>
</dbReference>
<dbReference type="RefSeq" id="XP_042996733.1">
    <property type="nucleotide sequence ID" value="XM_043140799.1"/>
</dbReference>
<dbReference type="GeneID" id="66064079"/>
<reference evidence="1" key="1">
    <citation type="submission" date="2020-03" db="EMBL/GenBank/DDBJ databases">
        <title>A mixture of massive structural variations and highly conserved coding sequences in Ustilaginoidea virens genome.</title>
        <authorList>
            <person name="Zhang K."/>
            <person name="Zhao Z."/>
            <person name="Zhang Z."/>
            <person name="Li Y."/>
            <person name="Hsiang T."/>
            <person name="Sun W."/>
        </authorList>
    </citation>
    <scope>NUCLEOTIDE SEQUENCE</scope>
    <source>
        <strain evidence="1">UV-8b</strain>
    </source>
</reference>
<organism evidence="1 2">
    <name type="scientific">Ustilaginoidea virens</name>
    <name type="common">Rice false smut fungus</name>
    <name type="synonym">Villosiclava virens</name>
    <dbReference type="NCBI Taxonomy" id="1159556"/>
    <lineage>
        <taxon>Eukaryota</taxon>
        <taxon>Fungi</taxon>
        <taxon>Dikarya</taxon>
        <taxon>Ascomycota</taxon>
        <taxon>Pezizomycotina</taxon>
        <taxon>Sordariomycetes</taxon>
        <taxon>Hypocreomycetidae</taxon>
        <taxon>Hypocreales</taxon>
        <taxon>Clavicipitaceae</taxon>
        <taxon>Ustilaginoidea</taxon>
    </lineage>
</organism>